<dbReference type="EMBL" id="CP028884">
    <property type="protein sequence ID" value="AYE36153.1"/>
    <property type="molecule type" value="Genomic_DNA"/>
</dbReference>
<accession>A0A386PMI1</accession>
<dbReference type="Proteomes" id="UP000275571">
    <property type="component" value="Chromosome"/>
</dbReference>
<dbReference type="AlphaFoldDB" id="A0A386PMI1"/>
<dbReference type="RefSeq" id="WP_120104073.1">
    <property type="nucleotide sequence ID" value="NZ_CP028884.1"/>
</dbReference>
<name>A0A386PMI1_9SPIR</name>
<proteinExistence type="predicted"/>
<evidence type="ECO:0000313" key="1">
    <source>
        <dbReference type="EMBL" id="AYE36153.1"/>
    </source>
</evidence>
<dbReference type="KEGG" id="btur:DB313_01375"/>
<protein>
    <submittedName>
        <fullName evidence="1">Uncharacterized protein</fullName>
    </submittedName>
</protein>
<evidence type="ECO:0000313" key="2">
    <source>
        <dbReference type="Proteomes" id="UP000275571"/>
    </source>
</evidence>
<keyword evidence="2" id="KW-1185">Reference proteome</keyword>
<dbReference type="OrthoDB" id="350715at2"/>
<reference evidence="1 2" key="1">
    <citation type="journal article" date="2018" name="Infect. Genet. Evol.">
        <title>Genome-wide analysis of Borrelia turcica and 'Candidatus Borrelia tachyglossi' shows relapsing fever-like genomes with unique genomic links to Lyme disease Borrelia.</title>
        <authorList>
            <person name="Gofton A.W."/>
            <person name="Margos G."/>
            <person name="Fingerle V."/>
            <person name="Hepner S."/>
            <person name="Loh S.M."/>
            <person name="Ryan U."/>
            <person name="Irwin P."/>
            <person name="Oskam C.L."/>
        </authorList>
    </citation>
    <scope>NUCLEOTIDE SEQUENCE [LARGE SCALE GENOMIC DNA]</scope>
    <source>
        <strain evidence="1 2">IST7</strain>
    </source>
</reference>
<organism evidence="1 2">
    <name type="scientific">Borrelia turcica IST7</name>
    <dbReference type="NCBI Taxonomy" id="1104446"/>
    <lineage>
        <taxon>Bacteria</taxon>
        <taxon>Pseudomonadati</taxon>
        <taxon>Spirochaetota</taxon>
        <taxon>Spirochaetia</taxon>
        <taxon>Spirochaetales</taxon>
        <taxon>Borreliaceae</taxon>
        <taxon>Borrelia</taxon>
    </lineage>
</organism>
<sequence>MDINGASEVAKVITQSAFKVSEISNEDLRKKKIREDKDLSLNPNKSYHVDSEVNSIYPTNEIKDDNINFTVLSKSKSHEKDTDGVYDVKFNDPKIGRKVDIER</sequence>
<gene>
    <name evidence="1" type="ORF">DB313_01375</name>
</gene>